<dbReference type="GO" id="GO:0016020">
    <property type="term" value="C:membrane"/>
    <property type="evidence" value="ECO:0007669"/>
    <property type="project" value="TreeGrafter"/>
</dbReference>
<dbReference type="PANTHER" id="PTHR22050:SF0">
    <property type="entry name" value="TRANSMEMBRANE PROTEIN 131 HOMOLOG"/>
    <property type="match status" value="1"/>
</dbReference>
<feature type="region of interest" description="Disordered" evidence="1">
    <location>
        <begin position="325"/>
        <end position="356"/>
    </location>
</feature>
<name>A0A504YF00_FASGI</name>
<dbReference type="Proteomes" id="UP000316759">
    <property type="component" value="Unassembled WGS sequence"/>
</dbReference>
<feature type="compositionally biased region" description="Low complexity" evidence="1">
    <location>
        <begin position="1035"/>
        <end position="1045"/>
    </location>
</feature>
<organism evidence="2 3">
    <name type="scientific">Fasciola gigantica</name>
    <name type="common">Giant liver fluke</name>
    <dbReference type="NCBI Taxonomy" id="46835"/>
    <lineage>
        <taxon>Eukaryota</taxon>
        <taxon>Metazoa</taxon>
        <taxon>Spiralia</taxon>
        <taxon>Lophotrochozoa</taxon>
        <taxon>Platyhelminthes</taxon>
        <taxon>Trematoda</taxon>
        <taxon>Digenea</taxon>
        <taxon>Plagiorchiida</taxon>
        <taxon>Echinostomata</taxon>
        <taxon>Echinostomatoidea</taxon>
        <taxon>Fasciolidae</taxon>
        <taxon>Fasciola</taxon>
    </lineage>
</organism>
<feature type="compositionally biased region" description="Polar residues" evidence="1">
    <location>
        <begin position="933"/>
        <end position="947"/>
    </location>
</feature>
<feature type="compositionally biased region" description="Polar residues" evidence="1">
    <location>
        <begin position="1101"/>
        <end position="1116"/>
    </location>
</feature>
<evidence type="ECO:0000313" key="2">
    <source>
        <dbReference type="EMBL" id="TPP56317.1"/>
    </source>
</evidence>
<feature type="region of interest" description="Disordered" evidence="1">
    <location>
        <begin position="1278"/>
        <end position="1297"/>
    </location>
</feature>
<evidence type="ECO:0000313" key="3">
    <source>
        <dbReference type="Proteomes" id="UP000316759"/>
    </source>
</evidence>
<proteinExistence type="predicted"/>
<feature type="region of interest" description="Disordered" evidence="1">
    <location>
        <begin position="786"/>
        <end position="812"/>
    </location>
</feature>
<evidence type="ECO:0008006" key="4">
    <source>
        <dbReference type="Google" id="ProtNLM"/>
    </source>
</evidence>
<comment type="caution">
    <text evidence="2">The sequence shown here is derived from an EMBL/GenBank/DDBJ whole genome shotgun (WGS) entry which is preliminary data.</text>
</comment>
<dbReference type="EMBL" id="SUNJ01014677">
    <property type="protein sequence ID" value="TPP56317.1"/>
    <property type="molecule type" value="Genomic_DNA"/>
</dbReference>
<dbReference type="InterPro" id="IPR039877">
    <property type="entry name" value="TMEM131-like"/>
</dbReference>
<reference evidence="2 3" key="1">
    <citation type="submission" date="2019-04" db="EMBL/GenBank/DDBJ databases">
        <title>Annotation for the trematode Fasciola gigantica.</title>
        <authorList>
            <person name="Choi Y.-J."/>
        </authorList>
    </citation>
    <scope>NUCLEOTIDE SEQUENCE [LARGE SCALE GENOMIC DNA]</scope>
    <source>
        <strain evidence="2">Uganda_cow_1</strain>
    </source>
</reference>
<feature type="compositionally biased region" description="Basic residues" evidence="1">
    <location>
        <begin position="1513"/>
        <end position="1522"/>
    </location>
</feature>
<gene>
    <name evidence="2" type="ORF">FGIG_10538</name>
</gene>
<feature type="region of interest" description="Disordered" evidence="1">
    <location>
        <begin position="904"/>
        <end position="988"/>
    </location>
</feature>
<feature type="region of interest" description="Disordered" evidence="1">
    <location>
        <begin position="1005"/>
        <end position="1134"/>
    </location>
</feature>
<feature type="compositionally biased region" description="Low complexity" evidence="1">
    <location>
        <begin position="795"/>
        <end position="811"/>
    </location>
</feature>
<feature type="compositionally biased region" description="Polar residues" evidence="1">
    <location>
        <begin position="344"/>
        <end position="356"/>
    </location>
</feature>
<protein>
    <recommendedName>
        <fullName evidence="4">Transmembrane protein 131</fullName>
    </recommendedName>
</protein>
<keyword evidence="3" id="KW-1185">Reference proteome</keyword>
<evidence type="ECO:0000256" key="1">
    <source>
        <dbReference type="SAM" id="MobiDB-lite"/>
    </source>
</evidence>
<dbReference type="PANTHER" id="PTHR22050">
    <property type="entry name" value="RW1 PROTEIN HOMOLOG"/>
    <property type="match status" value="1"/>
</dbReference>
<feature type="compositionally biased region" description="Low complexity" evidence="1">
    <location>
        <begin position="1358"/>
        <end position="1371"/>
    </location>
</feature>
<dbReference type="OrthoDB" id="6247395at2759"/>
<feature type="compositionally biased region" description="Basic and acidic residues" evidence="1">
    <location>
        <begin position="1020"/>
        <end position="1032"/>
    </location>
</feature>
<accession>A0A504YF00</accession>
<feature type="compositionally biased region" description="Polar residues" evidence="1">
    <location>
        <begin position="1280"/>
        <end position="1297"/>
    </location>
</feature>
<feature type="compositionally biased region" description="Polar residues" evidence="1">
    <location>
        <begin position="1482"/>
        <end position="1492"/>
    </location>
</feature>
<feature type="region of interest" description="Disordered" evidence="1">
    <location>
        <begin position="1482"/>
        <end position="1542"/>
    </location>
</feature>
<sequence length="1659" mass="182676">MRWLSSMTNSNETNTVDMTDWLRRGLLQSATTYAQLRSAWLTQNSKSSLSHLLEMYLSLGMVEESVDATNFPSTANTSSSIYWADLSASLIWPRLVTSRKQPVRRSVAQCLIRTSVPANTPASVSSQTEADEATLEQALRAYFPPTIPGESVQCDLIVTNPSDRPVFIQPILLDAVYAMRCNTTQSCENQTTDESSRATEPLVSFLHALGVPASTEHAIKLNHLLTGTFHVELVNGSPFTGSLDAQLPSPPCCPIMWLPASADQLVLRLTFTPDFSSSPRSSIGGKVIQQTSHNLLLLRNNLTALEPIWLNAQLGKAEISLGTVDTEENAPPSDTRAVKEAKSNMATSTGTKSRTKPISQTATLNLIVRGEWHASALPGNDNNSDPISIGTTNGSDLLPTGLWVSSVIPPLMLPATLTPFIRMDFDFTERTFWPLCTGDSDPQLAYTIHKHLHSDLPMHEKPTAGAELPLVKSITDSGEFLASLSFRRRLALVNSGDVPVELRAILLVPGSRILTPNVSNDWVSDPQSGSSAFHVTCSYHGFRVSPCLMYKVQKPRDPSSAVSDETQWENKNHSTLLAPRERFLIELQYRPDFVYSGTTARLWILAHPHHSGSVDMPMERLLAECMGRPTGTHCEKVIDSFRLSEVQLNALFPPGFLRLCLDALPRPWIEYTLWLVVLFLFTINLLGVMVMGCLDANRLYTAHERVRSRLNRVPYNAQPDPIRVLRFDPLVADPFGSGSDHGISVAQTIGDGTGTKMKSVVDRSGTVKKEPSIGLTDFEPGHLTTLSPSGILTGSSRMTSKSRSSASSAPSDTITVATSINTSAVKSAVGRPVVNDVRTDSGTRDEVLFSASDDEPWILSRSSFKLLSKTPLMITSSPLLKHPLEDRKMAKSARKSDALKVTSAEVVGSVPDRPGGRAKKKLSQRSSEINEHGYTSSSEPSQLTSALSAVDDDHELVSTKLSSIRRTTRKPTTVNPNSGIRSKVSDAPKTEAGIAAAVRATMRLTEETGSQARRRSTLHVPDRLRVTRDKPELFSGHSSTSSSSGPDQDPVLNKSKSHRTNMTPFTGLQREKPSPARHPLQVEQQRPQREQRHRLQQQNQTLSLPSHSPINRSSPVNVPKRFSDYSTTDRPHEPMLEEHYPHAYLYDCFDHEDRPRAHSDFQISAPHPVCGTALDLDIQNEFVPDVFTPHLGLCWPASTIESERSHSYHNALICGLWPDGFGPPPPPGPHWDDAVVEITTMNGLDPVPTLKRSRAWSAQEAMDQIAADSRAFSEFLTRLSPRTTTQRDSPSDQQAETDSNLVLAQVNGSDQTDHCVLEQPVTQDPVGTKSDRQFCLYTNHSLRSSRTHEQAAVDPSRTRSNSSPLSSPSSLKWADSSAVNANMDHARQVLEPLVQDFLLSEVNGSTSMNRWKSLDETYQACSQPMSSSFSHYFYELPQITMARRMCMLKHERRLDETRWLNSSSSLVTGDATDKVDHIASTADETQVTNTSEQLDENAPHESPGKSESQFSRTPRKCKRRKSESHAHAESVVDTSEAGGLQRPSNLSELIKSTQHAFHLSSGSPLFSSSMCQLATSTTTSISTPTNKTATSVIATPPPECAHLQSGRRMSDTVVYRPWKPLDAISQADLFMDLGVCHFLSLNSLSKYSVHHGRMFCFTS</sequence>
<feature type="compositionally biased region" description="Basic and acidic residues" evidence="1">
    <location>
        <begin position="1121"/>
        <end position="1134"/>
    </location>
</feature>
<feature type="compositionally biased region" description="Polar residues" evidence="1">
    <location>
        <begin position="959"/>
        <end position="980"/>
    </location>
</feature>
<feature type="region of interest" description="Disordered" evidence="1">
    <location>
        <begin position="1345"/>
        <end position="1372"/>
    </location>
</feature>